<evidence type="ECO:0000259" key="13">
    <source>
        <dbReference type="Pfam" id="PF07715"/>
    </source>
</evidence>
<reference evidence="14 15" key="1">
    <citation type="submission" date="2023-09" db="EMBL/GenBank/DDBJ databases">
        <authorList>
            <person name="Qi X."/>
        </authorList>
    </citation>
    <scope>NUCLEOTIDE SEQUENCE [LARGE SCALE GENOMIC DNA]</scope>
    <source>
        <strain evidence="14 15">S1-1</strain>
    </source>
</reference>
<organism evidence="14 15">
    <name type="scientific">Thalassotalea fonticola</name>
    <dbReference type="NCBI Taxonomy" id="3065649"/>
    <lineage>
        <taxon>Bacteria</taxon>
        <taxon>Pseudomonadati</taxon>
        <taxon>Pseudomonadota</taxon>
        <taxon>Gammaproteobacteria</taxon>
        <taxon>Alteromonadales</taxon>
        <taxon>Colwelliaceae</taxon>
        <taxon>Thalassotalea</taxon>
    </lineage>
</organism>
<evidence type="ECO:0000313" key="15">
    <source>
        <dbReference type="Proteomes" id="UP001301442"/>
    </source>
</evidence>
<evidence type="ECO:0000259" key="12">
    <source>
        <dbReference type="Pfam" id="PF00593"/>
    </source>
</evidence>
<keyword evidence="2 8" id="KW-0813">Transport</keyword>
<evidence type="ECO:0000256" key="8">
    <source>
        <dbReference type="PROSITE-ProRule" id="PRU01360"/>
    </source>
</evidence>
<dbReference type="InterPro" id="IPR012910">
    <property type="entry name" value="Plug_dom"/>
</dbReference>
<keyword evidence="5 9" id="KW-0798">TonB box</keyword>
<feature type="coiled-coil region" evidence="10">
    <location>
        <begin position="28"/>
        <end position="57"/>
    </location>
</feature>
<evidence type="ECO:0000256" key="4">
    <source>
        <dbReference type="ARBA" id="ARBA00022692"/>
    </source>
</evidence>
<feature type="chain" id="PRO_5045977137" evidence="11">
    <location>
        <begin position="30"/>
        <end position="1038"/>
    </location>
</feature>
<dbReference type="SUPFAM" id="SSF56935">
    <property type="entry name" value="Porins"/>
    <property type="match status" value="1"/>
</dbReference>
<keyword evidence="11" id="KW-0732">Signal</keyword>
<name>A0ABZ0GSE8_9GAMM</name>
<evidence type="ECO:0000256" key="11">
    <source>
        <dbReference type="SAM" id="SignalP"/>
    </source>
</evidence>
<evidence type="ECO:0000256" key="6">
    <source>
        <dbReference type="ARBA" id="ARBA00023136"/>
    </source>
</evidence>
<proteinExistence type="inferred from homology"/>
<evidence type="ECO:0000256" key="5">
    <source>
        <dbReference type="ARBA" id="ARBA00023077"/>
    </source>
</evidence>
<feature type="domain" description="TonB-dependent receptor-like beta-barrel" evidence="12">
    <location>
        <begin position="456"/>
        <end position="997"/>
    </location>
</feature>
<keyword evidence="3 8" id="KW-1134">Transmembrane beta strand</keyword>
<dbReference type="Proteomes" id="UP001301442">
    <property type="component" value="Chromosome"/>
</dbReference>
<keyword evidence="4 8" id="KW-0812">Transmembrane</keyword>
<protein>
    <submittedName>
        <fullName evidence="14">TonB-dependent receptor</fullName>
    </submittedName>
</protein>
<keyword evidence="7 8" id="KW-0998">Cell outer membrane</keyword>
<gene>
    <name evidence="14" type="ORF">RI844_06580</name>
</gene>
<dbReference type="InterPro" id="IPR036942">
    <property type="entry name" value="Beta-barrel_TonB_sf"/>
</dbReference>
<dbReference type="PANTHER" id="PTHR47234:SF1">
    <property type="entry name" value="TONB-DEPENDENT RECEPTOR"/>
    <property type="match status" value="1"/>
</dbReference>
<dbReference type="InterPro" id="IPR039426">
    <property type="entry name" value="TonB-dep_rcpt-like"/>
</dbReference>
<dbReference type="InterPro" id="IPR037066">
    <property type="entry name" value="Plug_dom_sf"/>
</dbReference>
<feature type="signal peptide" evidence="11">
    <location>
        <begin position="1"/>
        <end position="29"/>
    </location>
</feature>
<accession>A0ABZ0GSE8</accession>
<dbReference type="InterPro" id="IPR000531">
    <property type="entry name" value="Beta-barrel_TonB"/>
</dbReference>
<evidence type="ECO:0000256" key="1">
    <source>
        <dbReference type="ARBA" id="ARBA00004571"/>
    </source>
</evidence>
<dbReference type="Pfam" id="PF00593">
    <property type="entry name" value="TonB_dep_Rec_b-barrel"/>
    <property type="match status" value="1"/>
</dbReference>
<dbReference type="Gene3D" id="2.170.130.10">
    <property type="entry name" value="TonB-dependent receptor, plug domain"/>
    <property type="match status" value="1"/>
</dbReference>
<comment type="similarity">
    <text evidence="8 9">Belongs to the TonB-dependent receptor family.</text>
</comment>
<sequence length="1038" mass="114194">MNLSLNKLTKAMSLSLLTSSLLLSQVARAEADQSVNEQEEQVEVEQVESNLADESAEDEEIEVFQVTGSRINQTTLEGPLPVEVISAEDMLKAGNMSVYDALQNLSQNTGSVTGDENSNGFTPNAKVLNFRGLGPQYTLVLINGRRIANYPAAYNSNATVVNVNSVPMSAVERIEVVSTGASAIYGSDAAAAVINVILKKDFDGLSMGGTFGTPDNVDGDSYRFNIVKGFDFDNGNVTTVLEYSDSDTITGPSDMDYPFGTPVMSRGSAKVNSLAAQGYDAFYNNLPENLRPDTYVDPGKDVCDSLLGQEYSYREQDEDSSIPGSYGSYCGFDIGKRSTIRNGQEKISAMVSSNFDLDSDITVFADLIFTQIDAENDRGYINVQGVVEDPNSSAPIFEFGDGNNSILLPGNMFGYQHNLQTHLRLMGSEEIGNTATQFDETAYSFSVGAKGYVLDDYEWEVSYTQSQYQMDTERTLADHQMVEQYFLGEKVLNPDGDDLTYFGNPVYDGNSSHDVFSPLDQAAINDIFGRAKEQNETYSNMLTGVLSGDLFEVPAGTVQFAAVLEYMHEGFDYKADDKMLAEPGEGWWNFAGFGGEGDRDRYSTGLEVKVPILDDLSLTGAIRYDEYHAVGPVNSDITPAISLEYRPTDDLLIRASYSGIFRAPDLQAIFTESSFYSGGTDWLGCYDQIWAPEGVSPEEFSNGPDAGIYQAACRSFSSTFKANKLPATDLENETGESYGIGFVWEPIENLSIQFDYYDTEINDQIQQASLNGILFDEFVCAYEDQVSDTVTFGCEKVNQLIVRKDVDDSEFTQSSLESVNTTPFNLAMHRQTGTDTKIKYSFDSSDFGSFNFGLSHTGIISTQRDTIEGDGIPPTELHDLLGNPEAIDTVIGSVGWYKDGLSASMNVRYKSALGPRRPQPVQNADGNDALFDKDTGKEIDYVLDEDDNPVDSDGEAIENAEKKTSQKRLDPYITANLVLGYAFNEGDTRINFTVNNLFDEKSPKDDTFLAHEWPWYNIGAYAGSAIGREFYLGFEHNF</sequence>
<evidence type="ECO:0000256" key="7">
    <source>
        <dbReference type="ARBA" id="ARBA00023237"/>
    </source>
</evidence>
<dbReference type="Gene3D" id="2.40.170.20">
    <property type="entry name" value="TonB-dependent receptor, beta-barrel domain"/>
    <property type="match status" value="1"/>
</dbReference>
<dbReference type="Pfam" id="PF07715">
    <property type="entry name" value="Plug"/>
    <property type="match status" value="1"/>
</dbReference>
<comment type="subcellular location">
    <subcellularLocation>
        <location evidence="1 8">Cell outer membrane</location>
        <topology evidence="1 8">Multi-pass membrane protein</topology>
    </subcellularLocation>
</comment>
<evidence type="ECO:0000256" key="2">
    <source>
        <dbReference type="ARBA" id="ARBA00022448"/>
    </source>
</evidence>
<feature type="domain" description="TonB-dependent receptor plug" evidence="13">
    <location>
        <begin position="77"/>
        <end position="193"/>
    </location>
</feature>
<keyword evidence="14" id="KW-0675">Receptor</keyword>
<dbReference type="RefSeq" id="WP_348397645.1">
    <property type="nucleotide sequence ID" value="NZ_CP136600.1"/>
</dbReference>
<evidence type="ECO:0000256" key="3">
    <source>
        <dbReference type="ARBA" id="ARBA00022452"/>
    </source>
</evidence>
<dbReference type="EMBL" id="CP136600">
    <property type="protein sequence ID" value="WOH38879.1"/>
    <property type="molecule type" value="Genomic_DNA"/>
</dbReference>
<evidence type="ECO:0000256" key="10">
    <source>
        <dbReference type="SAM" id="Coils"/>
    </source>
</evidence>
<dbReference type="PANTHER" id="PTHR47234">
    <property type="match status" value="1"/>
</dbReference>
<keyword evidence="6 8" id="KW-0472">Membrane</keyword>
<keyword evidence="10" id="KW-0175">Coiled coil</keyword>
<keyword evidence="15" id="KW-1185">Reference proteome</keyword>
<evidence type="ECO:0000256" key="9">
    <source>
        <dbReference type="RuleBase" id="RU003357"/>
    </source>
</evidence>
<dbReference type="PROSITE" id="PS52016">
    <property type="entry name" value="TONB_DEPENDENT_REC_3"/>
    <property type="match status" value="1"/>
</dbReference>
<evidence type="ECO:0000313" key="14">
    <source>
        <dbReference type="EMBL" id="WOH38879.1"/>
    </source>
</evidence>